<dbReference type="GO" id="GO:0020037">
    <property type="term" value="F:heme binding"/>
    <property type="evidence" value="ECO:0007669"/>
    <property type="project" value="InterPro"/>
</dbReference>
<dbReference type="InterPro" id="IPR009056">
    <property type="entry name" value="Cyt_c-like_dom"/>
</dbReference>
<evidence type="ECO:0000259" key="5">
    <source>
        <dbReference type="PROSITE" id="PS51007"/>
    </source>
</evidence>
<feature type="domain" description="Cytochrome c" evidence="5">
    <location>
        <begin position="21"/>
        <end position="160"/>
    </location>
</feature>
<sequence length="165" mass="18078">MKRLTAFLFLIALAATTPAFAQETDPHAIYEQGCARCHEAHAGDFVHNRLDLKEGRLVGKASGRDVETFLAGGHGGLAEAERQILIDQLIAIRRSGQLFHDKCLTCHDRAVELARSQLIVKDGLLVGRYSGKNTGDFLKGHGRLTPDEIDRMIAVLKRQLPGPAN</sequence>
<keyword evidence="2 3" id="KW-0408">Iron</keyword>
<dbReference type="EMBL" id="JABFCZ010000003">
    <property type="protein sequence ID" value="MBD1545180.1"/>
    <property type="molecule type" value="Genomic_DNA"/>
</dbReference>
<dbReference type="RefSeq" id="WP_190289855.1">
    <property type="nucleotide sequence ID" value="NZ_JABFCZ010000003.1"/>
</dbReference>
<feature type="signal peptide" evidence="4">
    <location>
        <begin position="1"/>
        <end position="21"/>
    </location>
</feature>
<dbReference type="GO" id="GO:0009055">
    <property type="term" value="F:electron transfer activity"/>
    <property type="evidence" value="ECO:0007669"/>
    <property type="project" value="InterPro"/>
</dbReference>
<accession>A0A926NWZ0</accession>
<comment type="caution">
    <text evidence="6">The sequence shown here is derived from an EMBL/GenBank/DDBJ whole genome shotgun (WGS) entry which is preliminary data.</text>
</comment>
<dbReference type="PROSITE" id="PS51007">
    <property type="entry name" value="CYTC"/>
    <property type="match status" value="1"/>
</dbReference>
<name>A0A926NWZ0_9HYPH</name>
<evidence type="ECO:0000256" key="2">
    <source>
        <dbReference type="ARBA" id="ARBA00023004"/>
    </source>
</evidence>
<keyword evidence="1 3" id="KW-0479">Metal-binding</keyword>
<keyword evidence="4" id="KW-0732">Signal</keyword>
<organism evidence="6 7">
    <name type="scientific">Roseibium aggregatum</name>
    <dbReference type="NCBI Taxonomy" id="187304"/>
    <lineage>
        <taxon>Bacteria</taxon>
        <taxon>Pseudomonadati</taxon>
        <taxon>Pseudomonadota</taxon>
        <taxon>Alphaproteobacteria</taxon>
        <taxon>Hyphomicrobiales</taxon>
        <taxon>Stappiaceae</taxon>
        <taxon>Roseibium</taxon>
    </lineage>
</organism>
<dbReference type="Proteomes" id="UP000598467">
    <property type="component" value="Unassembled WGS sequence"/>
</dbReference>
<evidence type="ECO:0000256" key="1">
    <source>
        <dbReference type="ARBA" id="ARBA00022723"/>
    </source>
</evidence>
<protein>
    <recommendedName>
        <fullName evidence="5">Cytochrome c domain-containing protein</fullName>
    </recommendedName>
</protein>
<evidence type="ECO:0000256" key="4">
    <source>
        <dbReference type="SAM" id="SignalP"/>
    </source>
</evidence>
<evidence type="ECO:0000313" key="7">
    <source>
        <dbReference type="Proteomes" id="UP000598467"/>
    </source>
</evidence>
<feature type="chain" id="PRO_5037104361" description="Cytochrome c domain-containing protein" evidence="4">
    <location>
        <begin position="22"/>
        <end position="165"/>
    </location>
</feature>
<gene>
    <name evidence="6" type="ORF">HK439_02825</name>
</gene>
<proteinExistence type="predicted"/>
<evidence type="ECO:0000256" key="3">
    <source>
        <dbReference type="PROSITE-ProRule" id="PRU00433"/>
    </source>
</evidence>
<dbReference type="AlphaFoldDB" id="A0A926NWZ0"/>
<evidence type="ECO:0000313" key="6">
    <source>
        <dbReference type="EMBL" id="MBD1545180.1"/>
    </source>
</evidence>
<dbReference type="GO" id="GO:0046872">
    <property type="term" value="F:metal ion binding"/>
    <property type="evidence" value="ECO:0007669"/>
    <property type="project" value="UniProtKB-KW"/>
</dbReference>
<keyword evidence="3" id="KW-0349">Heme</keyword>
<reference evidence="6" key="1">
    <citation type="submission" date="2020-05" db="EMBL/GenBank/DDBJ databases">
        <title>Identification of trans-AT polyketide cluster in two marine bacteria, producers of a novel glutaramide-containing polyketide sesbanimide D and analogs.</title>
        <authorList>
            <person name="Kacar D."/>
            <person name="Rodriguez P."/>
            <person name="Canedo L."/>
            <person name="Gonzalez E."/>
            <person name="Galan B."/>
            <person name="De La Calle F."/>
            <person name="Garcia J.L."/>
        </authorList>
    </citation>
    <scope>NUCLEOTIDE SEQUENCE</scope>
    <source>
        <strain evidence="6">PHM038</strain>
    </source>
</reference>